<dbReference type="EMBL" id="JAFCIX010000438">
    <property type="protein sequence ID" value="KAH6589938.1"/>
    <property type="molecule type" value="Genomic_DNA"/>
</dbReference>
<dbReference type="InterPro" id="IPR000719">
    <property type="entry name" value="Prot_kinase_dom"/>
</dbReference>
<evidence type="ECO:0000256" key="5">
    <source>
        <dbReference type="ARBA" id="ARBA00022777"/>
    </source>
</evidence>
<feature type="domain" description="Protein kinase" evidence="10">
    <location>
        <begin position="22"/>
        <end position="302"/>
    </location>
</feature>
<name>A0ABQ8F0G3_9FUNG</name>
<protein>
    <recommendedName>
        <fullName evidence="1 9">Mitogen-activated protein kinase</fullName>
        <ecNumber evidence="1 9">2.7.11.24</ecNumber>
    </recommendedName>
</protein>
<dbReference type="PROSITE" id="PS50011">
    <property type="entry name" value="PROTEIN_KINASE_DOM"/>
    <property type="match status" value="1"/>
</dbReference>
<sequence length="349" mass="39633">MDDNRFVSTALFGTTFELPPRYTELEAIGMGSFGLVCSALDTVSNERRAIKKVTRPFQAPVLAKRAFRELMLLKHLHHDNIIGLTDVILSPSKEDLYFITELLGTDLHRLLASKKLEPRYVQYFAYQILRGLAFVHSAGVIHRDLKPGNILINENCDLKICDFGLARITESLMTGYVSTRYYRAPEIMLTWQRYDKAVDVWSAGCILAEMINEVPLFAGKNHVDQFAQIVRILGSPPEHVVHAICSENTLKFVNALPQQNPVPFSQQFPNHDPLALDLLSQTLVWDTKERITAEIALRHPYFAAFYDPNEGPDVAVPFNWSFTEADISVDEWRSKTIKEVECYQLSGES</sequence>
<accession>A0ABQ8F0G3</accession>
<evidence type="ECO:0000256" key="1">
    <source>
        <dbReference type="ARBA" id="ARBA00012411"/>
    </source>
</evidence>
<organism evidence="11 12">
    <name type="scientific">Batrachochytrium salamandrivorans</name>
    <dbReference type="NCBI Taxonomy" id="1357716"/>
    <lineage>
        <taxon>Eukaryota</taxon>
        <taxon>Fungi</taxon>
        <taxon>Fungi incertae sedis</taxon>
        <taxon>Chytridiomycota</taxon>
        <taxon>Chytridiomycota incertae sedis</taxon>
        <taxon>Chytridiomycetes</taxon>
        <taxon>Rhizophydiales</taxon>
        <taxon>Rhizophydiales incertae sedis</taxon>
        <taxon>Batrachochytrium</taxon>
    </lineage>
</organism>
<evidence type="ECO:0000256" key="7">
    <source>
        <dbReference type="PROSITE-ProRule" id="PRU10141"/>
    </source>
</evidence>
<evidence type="ECO:0000259" key="10">
    <source>
        <dbReference type="PROSITE" id="PS50011"/>
    </source>
</evidence>
<feature type="binding site" evidence="7">
    <location>
        <position position="52"/>
    </location>
    <ligand>
        <name>ATP</name>
        <dbReference type="ChEBI" id="CHEBI:30616"/>
    </ligand>
</feature>
<comment type="activity regulation">
    <text evidence="9">Activated by threonine and tyrosine phosphorylation.</text>
</comment>
<reference evidence="11 12" key="1">
    <citation type="submission" date="2021-02" db="EMBL/GenBank/DDBJ databases">
        <title>Variation within the Batrachochytrium salamandrivorans European outbreak.</title>
        <authorList>
            <person name="Kelly M."/>
            <person name="Pasmans F."/>
            <person name="Shea T.P."/>
            <person name="Munoz J.F."/>
            <person name="Carranza S."/>
            <person name="Cuomo C.A."/>
            <person name="Martel A."/>
        </authorList>
    </citation>
    <scope>NUCLEOTIDE SEQUENCE [LARGE SCALE GENOMIC DNA]</scope>
    <source>
        <strain evidence="11 12">AMFP18/2</strain>
    </source>
</reference>
<evidence type="ECO:0000313" key="12">
    <source>
        <dbReference type="Proteomes" id="UP001648503"/>
    </source>
</evidence>
<gene>
    <name evidence="11" type="ORF">BASA50_009641</name>
</gene>
<evidence type="ECO:0000256" key="3">
    <source>
        <dbReference type="ARBA" id="ARBA00022679"/>
    </source>
</evidence>
<keyword evidence="12" id="KW-1185">Reference proteome</keyword>
<keyword evidence="5 9" id="KW-0418">Kinase</keyword>
<comment type="similarity">
    <text evidence="9">Belongs to the protein kinase superfamily. Ser/Thr protein kinase family. MAP kinase subfamily.</text>
</comment>
<dbReference type="SMART" id="SM00220">
    <property type="entry name" value="S_TKc"/>
    <property type="match status" value="1"/>
</dbReference>
<dbReference type="InterPro" id="IPR050117">
    <property type="entry name" value="MAPK"/>
</dbReference>
<comment type="catalytic activity">
    <reaction evidence="9">
        <text>L-threonyl-[protein] + ATP = O-phospho-L-threonyl-[protein] + ADP + H(+)</text>
        <dbReference type="Rhea" id="RHEA:46608"/>
        <dbReference type="Rhea" id="RHEA-COMP:11060"/>
        <dbReference type="Rhea" id="RHEA-COMP:11605"/>
        <dbReference type="ChEBI" id="CHEBI:15378"/>
        <dbReference type="ChEBI" id="CHEBI:30013"/>
        <dbReference type="ChEBI" id="CHEBI:30616"/>
        <dbReference type="ChEBI" id="CHEBI:61977"/>
        <dbReference type="ChEBI" id="CHEBI:456216"/>
        <dbReference type="EC" id="2.7.11.24"/>
    </reaction>
</comment>
<evidence type="ECO:0000256" key="2">
    <source>
        <dbReference type="ARBA" id="ARBA00022527"/>
    </source>
</evidence>
<evidence type="ECO:0000256" key="9">
    <source>
        <dbReference type="RuleBase" id="RU361165"/>
    </source>
</evidence>
<dbReference type="Pfam" id="PF00069">
    <property type="entry name" value="Pkinase"/>
    <property type="match status" value="1"/>
</dbReference>
<evidence type="ECO:0000256" key="4">
    <source>
        <dbReference type="ARBA" id="ARBA00022741"/>
    </source>
</evidence>
<dbReference type="Proteomes" id="UP001648503">
    <property type="component" value="Unassembled WGS sequence"/>
</dbReference>
<dbReference type="PROSITE" id="PS00108">
    <property type="entry name" value="PROTEIN_KINASE_ST"/>
    <property type="match status" value="1"/>
</dbReference>
<keyword evidence="2 8" id="KW-0723">Serine/threonine-protein kinase</keyword>
<dbReference type="InterPro" id="IPR017441">
    <property type="entry name" value="Protein_kinase_ATP_BS"/>
</dbReference>
<dbReference type="InterPro" id="IPR008271">
    <property type="entry name" value="Ser/Thr_kinase_AS"/>
</dbReference>
<dbReference type="PROSITE" id="PS01351">
    <property type="entry name" value="MAPK"/>
    <property type="match status" value="1"/>
</dbReference>
<keyword evidence="6 7" id="KW-0067">ATP-binding</keyword>
<dbReference type="SUPFAM" id="SSF56112">
    <property type="entry name" value="Protein kinase-like (PK-like)"/>
    <property type="match status" value="1"/>
</dbReference>
<dbReference type="Gene3D" id="3.30.200.20">
    <property type="entry name" value="Phosphorylase Kinase, domain 1"/>
    <property type="match status" value="1"/>
</dbReference>
<keyword evidence="9" id="KW-0460">Magnesium</keyword>
<comment type="caution">
    <text evidence="11">The sequence shown here is derived from an EMBL/GenBank/DDBJ whole genome shotgun (WGS) entry which is preliminary data.</text>
</comment>
<dbReference type="PANTHER" id="PTHR24055">
    <property type="entry name" value="MITOGEN-ACTIVATED PROTEIN KINASE"/>
    <property type="match status" value="1"/>
</dbReference>
<dbReference type="Gene3D" id="1.10.510.10">
    <property type="entry name" value="Transferase(Phosphotransferase) domain 1"/>
    <property type="match status" value="1"/>
</dbReference>
<keyword evidence="4 7" id="KW-0547">Nucleotide-binding</keyword>
<proteinExistence type="inferred from homology"/>
<evidence type="ECO:0000256" key="8">
    <source>
        <dbReference type="RuleBase" id="RU000304"/>
    </source>
</evidence>
<dbReference type="EC" id="2.7.11.24" evidence="1 9"/>
<evidence type="ECO:0000313" key="11">
    <source>
        <dbReference type="EMBL" id="KAH6589938.1"/>
    </source>
</evidence>
<evidence type="ECO:0000256" key="6">
    <source>
        <dbReference type="ARBA" id="ARBA00022840"/>
    </source>
</evidence>
<dbReference type="PROSITE" id="PS00107">
    <property type="entry name" value="PROTEIN_KINASE_ATP"/>
    <property type="match status" value="1"/>
</dbReference>
<comment type="cofactor">
    <cofactor evidence="9">
        <name>Mg(2+)</name>
        <dbReference type="ChEBI" id="CHEBI:18420"/>
    </cofactor>
</comment>
<dbReference type="InterPro" id="IPR003527">
    <property type="entry name" value="MAP_kinase_CS"/>
</dbReference>
<dbReference type="InterPro" id="IPR011009">
    <property type="entry name" value="Kinase-like_dom_sf"/>
</dbReference>
<keyword evidence="3 9" id="KW-0808">Transferase</keyword>